<keyword evidence="5" id="KW-0863">Zinc-finger</keyword>
<comment type="caution">
    <text evidence="9">The sequence shown here is derived from an EMBL/GenBank/DDBJ whole genome shotgun (WGS) entry which is preliminary data.</text>
</comment>
<gene>
    <name evidence="9" type="ORF">M9458_002970</name>
</gene>
<evidence type="ECO:0000313" key="9">
    <source>
        <dbReference type="EMBL" id="KAL0199783.1"/>
    </source>
</evidence>
<evidence type="ECO:0000256" key="2">
    <source>
        <dbReference type="ARBA" id="ARBA00022679"/>
    </source>
</evidence>
<evidence type="ECO:0000256" key="5">
    <source>
        <dbReference type="ARBA" id="ARBA00022771"/>
    </source>
</evidence>
<evidence type="ECO:0000256" key="1">
    <source>
        <dbReference type="ARBA" id="ARBA00004906"/>
    </source>
</evidence>
<evidence type="ECO:0000256" key="3">
    <source>
        <dbReference type="ARBA" id="ARBA00022723"/>
    </source>
</evidence>
<proteinExistence type="predicted"/>
<protein>
    <recommendedName>
        <fullName evidence="8">Mind bomb SH3 repeat domain-containing protein</fullName>
    </recommendedName>
</protein>
<keyword evidence="3" id="KW-0479">Metal-binding</keyword>
<keyword evidence="4" id="KW-0677">Repeat</keyword>
<keyword evidence="6" id="KW-0833">Ubl conjugation pathway</keyword>
<evidence type="ECO:0000313" key="10">
    <source>
        <dbReference type="Proteomes" id="UP001529510"/>
    </source>
</evidence>
<dbReference type="InterPro" id="IPR040847">
    <property type="entry name" value="SH3_15"/>
</dbReference>
<dbReference type="GO" id="GO:0008270">
    <property type="term" value="F:zinc ion binding"/>
    <property type="evidence" value="ECO:0007669"/>
    <property type="project" value="UniProtKB-KW"/>
</dbReference>
<keyword evidence="2" id="KW-0808">Transferase</keyword>
<dbReference type="GO" id="GO:0016740">
    <property type="term" value="F:transferase activity"/>
    <property type="evidence" value="ECO:0007669"/>
    <property type="project" value="UniProtKB-KW"/>
</dbReference>
<comment type="pathway">
    <text evidence="1">Protein modification; protein ubiquitination.</text>
</comment>
<organism evidence="9 10">
    <name type="scientific">Cirrhinus mrigala</name>
    <name type="common">Mrigala</name>
    <dbReference type="NCBI Taxonomy" id="683832"/>
    <lineage>
        <taxon>Eukaryota</taxon>
        <taxon>Metazoa</taxon>
        <taxon>Chordata</taxon>
        <taxon>Craniata</taxon>
        <taxon>Vertebrata</taxon>
        <taxon>Euteleostomi</taxon>
        <taxon>Actinopterygii</taxon>
        <taxon>Neopterygii</taxon>
        <taxon>Teleostei</taxon>
        <taxon>Ostariophysi</taxon>
        <taxon>Cypriniformes</taxon>
        <taxon>Cyprinidae</taxon>
        <taxon>Labeoninae</taxon>
        <taxon>Labeonini</taxon>
        <taxon>Cirrhinus</taxon>
    </lineage>
</organism>
<dbReference type="EMBL" id="JAMKFB020000002">
    <property type="protein sequence ID" value="KAL0199783.1"/>
    <property type="molecule type" value="Genomic_DNA"/>
</dbReference>
<evidence type="ECO:0000256" key="4">
    <source>
        <dbReference type="ARBA" id="ARBA00022737"/>
    </source>
</evidence>
<dbReference type="Pfam" id="PF18346">
    <property type="entry name" value="SH3_15"/>
    <property type="match status" value="1"/>
</dbReference>
<keyword evidence="10" id="KW-1185">Reference proteome</keyword>
<feature type="domain" description="Mind bomb SH3 repeat" evidence="8">
    <location>
        <begin position="21"/>
        <end position="50"/>
    </location>
</feature>
<reference evidence="9 10" key="1">
    <citation type="submission" date="2024-05" db="EMBL/GenBank/DDBJ databases">
        <title>Genome sequencing and assembly of Indian major carp, Cirrhinus mrigala (Hamilton, 1822).</title>
        <authorList>
            <person name="Mohindra V."/>
            <person name="Chowdhury L.M."/>
            <person name="Lal K."/>
            <person name="Jena J.K."/>
        </authorList>
    </citation>
    <scope>NUCLEOTIDE SEQUENCE [LARGE SCALE GENOMIC DNA]</scope>
    <source>
        <strain evidence="9">CM1030</strain>
        <tissue evidence="9">Blood</tissue>
    </source>
</reference>
<name>A0ABD0RN00_CIRMR</name>
<evidence type="ECO:0000256" key="6">
    <source>
        <dbReference type="ARBA" id="ARBA00022786"/>
    </source>
</evidence>
<keyword evidence="7" id="KW-0862">Zinc</keyword>
<dbReference type="AlphaFoldDB" id="A0ABD0RN00"/>
<sequence>GHLTRQCSQKQMLYVVESSQFMVGDLVQICYDIDRIKLLQRGHGEWAEAMLPVSIT</sequence>
<evidence type="ECO:0000256" key="7">
    <source>
        <dbReference type="ARBA" id="ARBA00022833"/>
    </source>
</evidence>
<evidence type="ECO:0000259" key="8">
    <source>
        <dbReference type="Pfam" id="PF18346"/>
    </source>
</evidence>
<dbReference type="Proteomes" id="UP001529510">
    <property type="component" value="Unassembled WGS sequence"/>
</dbReference>
<feature type="non-terminal residue" evidence="9">
    <location>
        <position position="1"/>
    </location>
</feature>
<accession>A0ABD0RN00</accession>